<dbReference type="PANTHER" id="PTHR30308:SF2">
    <property type="entry name" value="SSRA-BINDING PROTEIN"/>
    <property type="match status" value="1"/>
</dbReference>
<dbReference type="NCBIfam" id="NF003843">
    <property type="entry name" value="PRK05422.1"/>
    <property type="match status" value="1"/>
</dbReference>
<dbReference type="HAMAP" id="MF_00023">
    <property type="entry name" value="SmpB"/>
    <property type="match status" value="1"/>
</dbReference>
<name>A0A644ZHD9_9ZZZZ</name>
<sequence>MAHMLLIANKKATFDYQIQQKFTAGLVLRGPEVKSLRLKQGSLTGSFIKQIGQQFLLVNAQIHPYAFADNSDYDPKRSRALLLRKTEIEKLKEELKQKGWTLVPLAIIVEHNRIKLEFGLGRGKKQYEKREVSKKRDLKRELSRDIKMSKLKF</sequence>
<dbReference type="Pfam" id="PF01668">
    <property type="entry name" value="SmpB"/>
    <property type="match status" value="1"/>
</dbReference>
<dbReference type="GO" id="GO:0005829">
    <property type="term" value="C:cytosol"/>
    <property type="evidence" value="ECO:0007669"/>
    <property type="project" value="TreeGrafter"/>
</dbReference>
<dbReference type="InterPro" id="IPR020081">
    <property type="entry name" value="SsrA-bd_prot_CS"/>
</dbReference>
<dbReference type="EMBL" id="VSSQ01007878">
    <property type="protein sequence ID" value="MPM37244.1"/>
    <property type="molecule type" value="Genomic_DNA"/>
</dbReference>
<reference evidence="3" key="1">
    <citation type="submission" date="2019-08" db="EMBL/GenBank/DDBJ databases">
        <authorList>
            <person name="Kucharzyk K."/>
            <person name="Murdoch R.W."/>
            <person name="Higgins S."/>
            <person name="Loffler F."/>
        </authorList>
    </citation>
    <scope>NUCLEOTIDE SEQUENCE</scope>
</reference>
<evidence type="ECO:0000256" key="1">
    <source>
        <dbReference type="ARBA" id="ARBA00022490"/>
    </source>
</evidence>
<dbReference type="InterPro" id="IPR023620">
    <property type="entry name" value="SmpB"/>
</dbReference>
<dbReference type="NCBIfam" id="TIGR00086">
    <property type="entry name" value="smpB"/>
    <property type="match status" value="1"/>
</dbReference>
<evidence type="ECO:0000256" key="2">
    <source>
        <dbReference type="ARBA" id="ARBA00022884"/>
    </source>
</evidence>
<evidence type="ECO:0000313" key="3">
    <source>
        <dbReference type="EMBL" id="MPM37244.1"/>
    </source>
</evidence>
<gene>
    <name evidence="3" type="primary">smpB_24</name>
    <name evidence="3" type="ORF">SDC9_83851</name>
</gene>
<dbReference type="InterPro" id="IPR000037">
    <property type="entry name" value="SsrA-bd_prot"/>
</dbReference>
<dbReference type="CDD" id="cd09294">
    <property type="entry name" value="SmpB"/>
    <property type="match status" value="1"/>
</dbReference>
<keyword evidence="2" id="KW-0694">RNA-binding</keyword>
<organism evidence="3">
    <name type="scientific">bioreactor metagenome</name>
    <dbReference type="NCBI Taxonomy" id="1076179"/>
    <lineage>
        <taxon>unclassified sequences</taxon>
        <taxon>metagenomes</taxon>
        <taxon>ecological metagenomes</taxon>
    </lineage>
</organism>
<dbReference type="PANTHER" id="PTHR30308">
    <property type="entry name" value="TMRNA-BINDING COMPONENT OF TRANS-TRANSLATION TAGGING COMPLEX"/>
    <property type="match status" value="1"/>
</dbReference>
<accession>A0A644ZHD9</accession>
<keyword evidence="1" id="KW-0963">Cytoplasm</keyword>
<proteinExistence type="inferred from homology"/>
<dbReference type="GO" id="GO:0070930">
    <property type="term" value="P:trans-translation-dependent protein tagging"/>
    <property type="evidence" value="ECO:0007669"/>
    <property type="project" value="TreeGrafter"/>
</dbReference>
<dbReference type="SUPFAM" id="SSF74982">
    <property type="entry name" value="Small protein B (SmpB)"/>
    <property type="match status" value="1"/>
</dbReference>
<dbReference type="GO" id="GO:0003723">
    <property type="term" value="F:RNA binding"/>
    <property type="evidence" value="ECO:0007669"/>
    <property type="project" value="UniProtKB-KW"/>
</dbReference>
<dbReference type="Gene3D" id="2.40.280.10">
    <property type="match status" value="1"/>
</dbReference>
<comment type="caution">
    <text evidence="3">The sequence shown here is derived from an EMBL/GenBank/DDBJ whole genome shotgun (WGS) entry which is preliminary data.</text>
</comment>
<dbReference type="PROSITE" id="PS01317">
    <property type="entry name" value="SSRP"/>
    <property type="match status" value="1"/>
</dbReference>
<dbReference type="AlphaFoldDB" id="A0A644ZHD9"/>
<protein>
    <submittedName>
        <fullName evidence="3">SsrA-binding protein</fullName>
    </submittedName>
</protein>